<sequence>MAAWLRSSSTLRLASPFLLRRALASATTSSSSFTPRSDRDRHFLAALRVFFQLEGHFTVPAAFVVPTPSSPADARASPWPPETHGMDLGQRLRLFTRGRSMPYKSAMLQSIGFPFADWRAYVWEQQLLPALQVFQALEGHLFVRQDFQVPLQDPKWPRAAWGVNLGSLCQVLRRDASVTRRRDDDTDRLAVDRRDVLNAMGFIWSDTQWKWETQFLKALGSYRALFGHCNVHHTFRVPSPDDKDSHLTAFWPAATAGYRLGHIVAKVRTSVHEDDQTLTLQQVAELQELEFFSQEKKSTMVWRDAILPSLRLYPKLFQGETCIPVDFVVPDDDDRWPEKARGMKLGYIVASIQLKQVFQAELQDDRRELTEIGYTWEALVGKWAKELVPALYWYKKTFGHCDVPSYYVVPTTETSWPKKLRGYQLGKQVVRVRRSGRGNDEVADVLMDLDAIGFKFSAFESNFVDRVLPALEVYAKTYGDTHVPQGFIVPSESTWPQPSWGTKLGHTVRNIRNRCQHAQQVEKYRERLKNIGFVWSIYKSTAATKRDIVDPCVAIYKKEHGKKAEIPRSFVVPADDSRYPEMARSFELGAWLARYNKRTNGLLPIQTQEGRKKAVAARHTSVERNLTPHAEQYWKDVLLCSFQVYAKLHGSCKGMDGSFVVPNESAYPQPAWGLNLGLRLRHLRHGIRYTKEIEKYKHELLDLGVLPHEDTGPLESKSREDTNKQDGCRENGGLNDKENLTDEGEFSTEEDNRDDEEDGSEECEDGTTGGGPSRRAHIN</sequence>
<reference evidence="3" key="1">
    <citation type="submission" date="2024-01" db="EMBL/GenBank/DDBJ databases">
        <authorList>
            <person name="Webb A."/>
        </authorList>
    </citation>
    <scope>NUCLEOTIDE SEQUENCE</scope>
    <source>
        <strain evidence="3">Pm1</strain>
    </source>
</reference>
<keyword evidence="2" id="KW-0732">Signal</keyword>
<evidence type="ECO:0000256" key="2">
    <source>
        <dbReference type="SAM" id="SignalP"/>
    </source>
</evidence>
<feature type="chain" id="PRO_5043841755" description="Helicase-associated domain-containing protein" evidence="2">
    <location>
        <begin position="25"/>
        <end position="779"/>
    </location>
</feature>
<name>A0AAV1THM7_9STRA</name>
<dbReference type="PANTHER" id="PTHR37066:SF1">
    <property type="entry name" value="LNS2_PITP DOMAIN-CONTAINING PROTEIN"/>
    <property type="match status" value="1"/>
</dbReference>
<evidence type="ECO:0000313" key="4">
    <source>
        <dbReference type="Proteomes" id="UP001162060"/>
    </source>
</evidence>
<organism evidence="3 4">
    <name type="scientific">Peronospora matthiolae</name>
    <dbReference type="NCBI Taxonomy" id="2874970"/>
    <lineage>
        <taxon>Eukaryota</taxon>
        <taxon>Sar</taxon>
        <taxon>Stramenopiles</taxon>
        <taxon>Oomycota</taxon>
        <taxon>Peronosporomycetes</taxon>
        <taxon>Peronosporales</taxon>
        <taxon>Peronosporaceae</taxon>
        <taxon>Peronospora</taxon>
    </lineage>
</organism>
<feature type="signal peptide" evidence="2">
    <location>
        <begin position="1"/>
        <end position="24"/>
    </location>
</feature>
<feature type="compositionally biased region" description="Acidic residues" evidence="1">
    <location>
        <begin position="741"/>
        <end position="765"/>
    </location>
</feature>
<evidence type="ECO:0008006" key="5">
    <source>
        <dbReference type="Google" id="ProtNLM"/>
    </source>
</evidence>
<proteinExistence type="predicted"/>
<evidence type="ECO:0000313" key="3">
    <source>
        <dbReference type="EMBL" id="CAK7919575.1"/>
    </source>
</evidence>
<dbReference type="EMBL" id="CAKLBY020000049">
    <property type="protein sequence ID" value="CAK7919575.1"/>
    <property type="molecule type" value="Genomic_DNA"/>
</dbReference>
<feature type="compositionally biased region" description="Basic and acidic residues" evidence="1">
    <location>
        <begin position="706"/>
        <end position="740"/>
    </location>
</feature>
<gene>
    <name evidence="3" type="ORF">PM001_LOCUS6037</name>
</gene>
<protein>
    <recommendedName>
        <fullName evidence="5">Helicase-associated domain-containing protein</fullName>
    </recommendedName>
</protein>
<dbReference type="Proteomes" id="UP001162060">
    <property type="component" value="Unassembled WGS sequence"/>
</dbReference>
<comment type="caution">
    <text evidence="3">The sequence shown here is derived from an EMBL/GenBank/DDBJ whole genome shotgun (WGS) entry which is preliminary data.</text>
</comment>
<evidence type="ECO:0000256" key="1">
    <source>
        <dbReference type="SAM" id="MobiDB-lite"/>
    </source>
</evidence>
<feature type="region of interest" description="Disordered" evidence="1">
    <location>
        <begin position="706"/>
        <end position="779"/>
    </location>
</feature>
<accession>A0AAV1THM7</accession>
<dbReference type="AlphaFoldDB" id="A0AAV1THM7"/>
<dbReference type="PANTHER" id="PTHR37066">
    <property type="entry name" value="HELICASE-ASSOCIATED"/>
    <property type="match status" value="1"/>
</dbReference>